<dbReference type="InterPro" id="IPR036271">
    <property type="entry name" value="Tet_transcr_reg_TetR-rel_C_sf"/>
</dbReference>
<evidence type="ECO:0000256" key="4">
    <source>
        <dbReference type="PROSITE-ProRule" id="PRU00335"/>
    </source>
</evidence>
<dbReference type="InterPro" id="IPR009057">
    <property type="entry name" value="Homeodomain-like_sf"/>
</dbReference>
<feature type="DNA-binding region" description="H-T-H motif" evidence="4">
    <location>
        <begin position="38"/>
        <end position="57"/>
    </location>
</feature>
<organism evidence="6 7">
    <name type="scientific">Budvicia aquatica</name>
    <dbReference type="NCBI Taxonomy" id="82979"/>
    <lineage>
        <taxon>Bacteria</taxon>
        <taxon>Pseudomonadati</taxon>
        <taxon>Pseudomonadota</taxon>
        <taxon>Gammaproteobacteria</taxon>
        <taxon>Enterobacterales</taxon>
        <taxon>Budviciaceae</taxon>
        <taxon>Budvicia</taxon>
    </lineage>
</organism>
<dbReference type="PANTHER" id="PTHR30055">
    <property type="entry name" value="HTH-TYPE TRANSCRIPTIONAL REGULATOR RUTR"/>
    <property type="match status" value="1"/>
</dbReference>
<comment type="caution">
    <text evidence="6">The sequence shown here is derived from an EMBL/GenBank/DDBJ whole genome shotgun (WGS) entry which is preliminary data.</text>
</comment>
<protein>
    <submittedName>
        <fullName evidence="6">TetR/AcrR family transcriptional regulator</fullName>
    </submittedName>
</protein>
<name>A0A2C6DTT9_9GAMM</name>
<dbReference type="FunFam" id="1.10.10.60:FF:000141">
    <property type="entry name" value="TetR family transcriptional regulator"/>
    <property type="match status" value="1"/>
</dbReference>
<dbReference type="Pfam" id="PF00440">
    <property type="entry name" value="TetR_N"/>
    <property type="match status" value="1"/>
</dbReference>
<keyword evidence="2 4" id="KW-0238">DNA-binding</keyword>
<keyword evidence="7" id="KW-1185">Reference proteome</keyword>
<evidence type="ECO:0000313" key="7">
    <source>
        <dbReference type="Proteomes" id="UP000224974"/>
    </source>
</evidence>
<dbReference type="GO" id="GO:0000976">
    <property type="term" value="F:transcription cis-regulatory region binding"/>
    <property type="evidence" value="ECO:0007669"/>
    <property type="project" value="TreeGrafter"/>
</dbReference>
<sequence>MCSNQRGTDMRPSTRLKQQKIVEAATQLFLEQGFAHTNLDQVIERCGGSKQTIYSYFGDKRGLLFAVVGHCIESVEQIFNFQYDKNSDLEQQLLRFGLNFLNTTLSPKLVHVYRIIIAESVNDKELAEFFLAQGPHRVSNYLIEYLKANMDQGKLLPSDPQTACDHLLSLLQGRIYKEALLGMKIPSKAVIKQHVELSVRCFLTGYQTPSA</sequence>
<dbReference type="InterPro" id="IPR001647">
    <property type="entry name" value="HTH_TetR"/>
</dbReference>
<evidence type="ECO:0000256" key="1">
    <source>
        <dbReference type="ARBA" id="ARBA00023015"/>
    </source>
</evidence>
<dbReference type="PRINTS" id="PR00455">
    <property type="entry name" value="HTHTETR"/>
</dbReference>
<gene>
    <name evidence="6" type="ORF">CRN84_22475</name>
</gene>
<keyword evidence="3" id="KW-0804">Transcription</keyword>
<dbReference type="SUPFAM" id="SSF46689">
    <property type="entry name" value="Homeodomain-like"/>
    <property type="match status" value="1"/>
</dbReference>
<dbReference type="PANTHER" id="PTHR30055:SF146">
    <property type="entry name" value="HTH-TYPE TRANSCRIPTIONAL DUAL REGULATOR CECR"/>
    <property type="match status" value="1"/>
</dbReference>
<dbReference type="AlphaFoldDB" id="A0A2C6DTT9"/>
<reference evidence="7" key="1">
    <citation type="submission" date="2017-09" db="EMBL/GenBank/DDBJ databases">
        <title>FDA dAtabase for Regulatory Grade micrObial Sequences (FDA-ARGOS): Supporting development and validation of Infectious Disease Dx tests.</title>
        <authorList>
            <person name="Minogue T."/>
            <person name="Wolcott M."/>
            <person name="Wasieloski L."/>
            <person name="Aguilar W."/>
            <person name="Moore D."/>
            <person name="Tallon L."/>
            <person name="Sadzewicz L."/>
            <person name="Ott S."/>
            <person name="Zhao X."/>
            <person name="Nagaraj S."/>
            <person name="Vavikolanu K."/>
            <person name="Aluvathingal J."/>
            <person name="Nadendla S."/>
            <person name="Sichtig H."/>
        </authorList>
    </citation>
    <scope>NUCLEOTIDE SEQUENCE [LARGE SCALE GENOMIC DNA]</scope>
    <source>
        <strain evidence="7">FDAARGOS_387</strain>
    </source>
</reference>
<dbReference type="STRING" id="1111728.GCA_000427805_03283"/>
<dbReference type="Gene3D" id="1.10.357.10">
    <property type="entry name" value="Tetracycline Repressor, domain 2"/>
    <property type="match status" value="1"/>
</dbReference>
<evidence type="ECO:0000313" key="6">
    <source>
        <dbReference type="EMBL" id="PHI31885.1"/>
    </source>
</evidence>
<dbReference type="InterPro" id="IPR050109">
    <property type="entry name" value="HTH-type_TetR-like_transc_reg"/>
</dbReference>
<evidence type="ECO:0000256" key="2">
    <source>
        <dbReference type="ARBA" id="ARBA00023125"/>
    </source>
</evidence>
<evidence type="ECO:0000256" key="3">
    <source>
        <dbReference type="ARBA" id="ARBA00023163"/>
    </source>
</evidence>
<dbReference type="Pfam" id="PF14246">
    <property type="entry name" value="TetR_C_7"/>
    <property type="match status" value="1"/>
</dbReference>
<dbReference type="PROSITE" id="PS50977">
    <property type="entry name" value="HTH_TETR_2"/>
    <property type="match status" value="1"/>
</dbReference>
<accession>A0A2C6DTT9</accession>
<dbReference type="GO" id="GO:0003700">
    <property type="term" value="F:DNA-binding transcription factor activity"/>
    <property type="evidence" value="ECO:0007669"/>
    <property type="project" value="TreeGrafter"/>
</dbReference>
<dbReference type="Gene3D" id="1.10.10.60">
    <property type="entry name" value="Homeodomain-like"/>
    <property type="match status" value="1"/>
</dbReference>
<dbReference type="EMBL" id="PDDX01000001">
    <property type="protein sequence ID" value="PHI31885.1"/>
    <property type="molecule type" value="Genomic_DNA"/>
</dbReference>
<dbReference type="Proteomes" id="UP000224974">
    <property type="component" value="Unassembled WGS sequence"/>
</dbReference>
<keyword evidence="1" id="KW-0805">Transcription regulation</keyword>
<feature type="domain" description="HTH tetR-type" evidence="5">
    <location>
        <begin position="15"/>
        <end position="75"/>
    </location>
</feature>
<dbReference type="SUPFAM" id="SSF48498">
    <property type="entry name" value="Tetracyclin repressor-like, C-terminal domain"/>
    <property type="match status" value="1"/>
</dbReference>
<dbReference type="OrthoDB" id="5293556at2"/>
<dbReference type="InterPro" id="IPR039536">
    <property type="entry name" value="TetR_C_Proteobacteria"/>
</dbReference>
<evidence type="ECO:0000259" key="5">
    <source>
        <dbReference type="PROSITE" id="PS50977"/>
    </source>
</evidence>
<proteinExistence type="predicted"/>